<dbReference type="Gene3D" id="3.30.230.10">
    <property type="match status" value="1"/>
</dbReference>
<dbReference type="Pfam" id="PF03764">
    <property type="entry name" value="EFG_IV"/>
    <property type="match status" value="1"/>
</dbReference>
<evidence type="ECO:0000256" key="6">
    <source>
        <dbReference type="ARBA" id="ARBA00023134"/>
    </source>
</evidence>
<evidence type="ECO:0000256" key="3">
    <source>
        <dbReference type="ARBA" id="ARBA00022741"/>
    </source>
</evidence>
<dbReference type="SMART" id="SM00889">
    <property type="entry name" value="EFG_IV"/>
    <property type="match status" value="1"/>
</dbReference>
<dbReference type="SUPFAM" id="SSF52540">
    <property type="entry name" value="P-loop containing nucleoside triphosphate hydrolases"/>
    <property type="match status" value="1"/>
</dbReference>
<evidence type="ECO:0000259" key="10">
    <source>
        <dbReference type="PROSITE" id="PS51722"/>
    </source>
</evidence>
<accession>A0A6G7PY36</accession>
<proteinExistence type="inferred from homology"/>
<dbReference type="NCBIfam" id="NF009379">
    <property type="entry name" value="PRK12740.1-3"/>
    <property type="match status" value="1"/>
</dbReference>
<dbReference type="SUPFAM" id="SSF54211">
    <property type="entry name" value="Ribosomal protein S5 domain 2-like"/>
    <property type="match status" value="1"/>
</dbReference>
<keyword evidence="3" id="KW-0547">Nucleotide-binding</keyword>
<evidence type="ECO:0000256" key="5">
    <source>
        <dbReference type="ARBA" id="ARBA00022917"/>
    </source>
</evidence>
<name>A0A6G7PY36_9BACT</name>
<dbReference type="NCBIfam" id="TIGR00484">
    <property type="entry name" value="EF-G"/>
    <property type="match status" value="1"/>
</dbReference>
<evidence type="ECO:0000256" key="8">
    <source>
        <dbReference type="NCBIfam" id="TIGR00484"/>
    </source>
</evidence>
<feature type="domain" description="Tr-type G" evidence="10">
    <location>
        <begin position="4"/>
        <end position="278"/>
    </location>
</feature>
<evidence type="ECO:0000313" key="12">
    <source>
        <dbReference type="Proteomes" id="UP000502179"/>
    </source>
</evidence>
<dbReference type="InterPro" id="IPR004540">
    <property type="entry name" value="Transl_elong_EFG/EF2"/>
</dbReference>
<dbReference type="FunFam" id="3.30.70.240:FF:000001">
    <property type="entry name" value="Elongation factor G"/>
    <property type="match status" value="1"/>
</dbReference>
<gene>
    <name evidence="11" type="primary">fusA</name>
    <name evidence="11" type="ORF">G4V39_09715</name>
</gene>
<feature type="region of interest" description="Disordered" evidence="9">
    <location>
        <begin position="279"/>
        <end position="302"/>
    </location>
</feature>
<organism evidence="11 12">
    <name type="scientific">Thermosulfuriphilus ammonigenes</name>
    <dbReference type="NCBI Taxonomy" id="1936021"/>
    <lineage>
        <taxon>Bacteria</taxon>
        <taxon>Pseudomonadati</taxon>
        <taxon>Thermodesulfobacteriota</taxon>
        <taxon>Thermodesulfobacteria</taxon>
        <taxon>Thermodesulfobacteriales</taxon>
        <taxon>Thermodesulfobacteriaceae</taxon>
        <taxon>Thermosulfuriphilus</taxon>
    </lineage>
</organism>
<dbReference type="CDD" id="cd04088">
    <property type="entry name" value="EFG_mtEFG_II"/>
    <property type="match status" value="1"/>
</dbReference>
<dbReference type="CDD" id="cd01434">
    <property type="entry name" value="EFG_mtEFG1_IV"/>
    <property type="match status" value="1"/>
</dbReference>
<dbReference type="InterPro" id="IPR009022">
    <property type="entry name" value="EFG_III"/>
</dbReference>
<dbReference type="SUPFAM" id="SSF54980">
    <property type="entry name" value="EF-G C-terminal domain-like"/>
    <property type="match status" value="2"/>
</dbReference>
<dbReference type="Gene3D" id="3.40.50.300">
    <property type="entry name" value="P-loop containing nucleotide triphosphate hydrolases"/>
    <property type="match status" value="1"/>
</dbReference>
<dbReference type="PANTHER" id="PTHR43261:SF7">
    <property type="entry name" value="ELONGATION FACTOR G-LIKE PROTEIN"/>
    <property type="match status" value="1"/>
</dbReference>
<dbReference type="SMART" id="SM00838">
    <property type="entry name" value="EFG_C"/>
    <property type="match status" value="1"/>
</dbReference>
<dbReference type="InterPro" id="IPR020568">
    <property type="entry name" value="Ribosomal_Su5_D2-typ_SF"/>
</dbReference>
<comment type="similarity">
    <text evidence="1">Belongs to the TRAFAC class translation factor GTPase superfamily. Classic translation factor GTPase family. EF-G/EF-2 subfamily.</text>
</comment>
<dbReference type="PANTHER" id="PTHR43261">
    <property type="entry name" value="TRANSLATION ELONGATION FACTOR G-RELATED"/>
    <property type="match status" value="1"/>
</dbReference>
<dbReference type="InterPro" id="IPR027417">
    <property type="entry name" value="P-loop_NTPase"/>
</dbReference>
<dbReference type="Pfam" id="PF00679">
    <property type="entry name" value="EFG_C"/>
    <property type="match status" value="1"/>
</dbReference>
<evidence type="ECO:0000256" key="7">
    <source>
        <dbReference type="ARBA" id="ARBA00024731"/>
    </source>
</evidence>
<evidence type="ECO:0000313" key="11">
    <source>
        <dbReference type="EMBL" id="QIJ72530.1"/>
    </source>
</evidence>
<dbReference type="Pfam" id="PF00009">
    <property type="entry name" value="GTP_EFTU"/>
    <property type="match status" value="1"/>
</dbReference>
<dbReference type="AlphaFoldDB" id="A0A6G7PY36"/>
<dbReference type="NCBIfam" id="NF009891">
    <property type="entry name" value="PRK13351.1-1"/>
    <property type="match status" value="1"/>
</dbReference>
<keyword evidence="5" id="KW-0648">Protein biosynthesis</keyword>
<sequence length="695" mass="76346">MEVGKVRNFVFLAQSGAGKTQLAEAMLFLAGVTKRLGKVDDGNSILDFEPEEQKRRITISTSVHHFGWKKHLLFLMDTPGEDNFQAEARLAARVADNAVFVVDATDPVKVQAEKAFSLVKEFNLPCAIFINKMDRERANYDQALEAVTNAFGIRTVPVAIPIGQEADFKGIIDLISYKALLYSDDESGKFQTGEIPADLKDRAEELRANLIEFAAESDDELLEKFLEGEELSPEEIATGLKAGITAGAFVPVCCGSGLKNIGVQLLLDLLVSFMATPEERGPVKGKNPASGEEEEREPTGEAPASAFVFKTLIDPYAGRLSIARVYSGTIKPDGILLNVNKDFQERYSNVFVPEGKGQKQISEAVAGMIIALAKLAETRTGDTLSDPKAPIVYPMPEMPHPVITYAVHPKTRQDEEKIAAALAKLQEEDPTIHVSRDEETRELLLSGLGQIHIEATVDKLKRKYGVDVDLSLPKIPFRETIKAAKKGVIYRHKKQTGGRGQFAEVHFDISPLPRGEGFEFEEALVGMNVPRNFVPAVEKGIREAMEKGPLAGFPVVDVKVRFYDGKSHEVDSSEMAFKIAAIMCFKKGVSEANPVILEPIMELEITVPDAYMGDVIGDLNARRGRVLGMDAKDGSQVIKAQVPLMEVQKYALDLNALTGGRGTFTMRFSHYEEVPPALAEKIIAATKQEQEKEKK</sequence>
<dbReference type="GO" id="GO:0003924">
    <property type="term" value="F:GTPase activity"/>
    <property type="evidence" value="ECO:0007669"/>
    <property type="project" value="InterPro"/>
</dbReference>
<keyword evidence="12" id="KW-1185">Reference proteome</keyword>
<evidence type="ECO:0000256" key="4">
    <source>
        <dbReference type="ARBA" id="ARBA00022768"/>
    </source>
</evidence>
<keyword evidence="6" id="KW-0342">GTP-binding</keyword>
<dbReference type="InterPro" id="IPR014721">
    <property type="entry name" value="Ribsml_uS5_D2-typ_fold_subgr"/>
</dbReference>
<dbReference type="CDD" id="cd04170">
    <property type="entry name" value="EF-G_bact"/>
    <property type="match status" value="1"/>
</dbReference>
<evidence type="ECO:0000256" key="2">
    <source>
        <dbReference type="ARBA" id="ARBA00017872"/>
    </source>
</evidence>
<dbReference type="InterPro" id="IPR035649">
    <property type="entry name" value="EFG_V"/>
</dbReference>
<dbReference type="Gene3D" id="3.30.70.240">
    <property type="match status" value="1"/>
</dbReference>
<dbReference type="InterPro" id="IPR005517">
    <property type="entry name" value="Transl_elong_EFG/EF2_IV"/>
</dbReference>
<dbReference type="RefSeq" id="WP_166032747.1">
    <property type="nucleotide sequence ID" value="NZ_CP048877.1"/>
</dbReference>
<dbReference type="InterPro" id="IPR000795">
    <property type="entry name" value="T_Tr_GTP-bd_dom"/>
</dbReference>
<dbReference type="GO" id="GO:0003746">
    <property type="term" value="F:translation elongation factor activity"/>
    <property type="evidence" value="ECO:0007669"/>
    <property type="project" value="UniProtKB-UniRule"/>
</dbReference>
<dbReference type="FunFam" id="3.30.230.10:FF:000003">
    <property type="entry name" value="Elongation factor G"/>
    <property type="match status" value="1"/>
</dbReference>
<dbReference type="SUPFAM" id="SSF50447">
    <property type="entry name" value="Translation proteins"/>
    <property type="match status" value="1"/>
</dbReference>
<dbReference type="KEGG" id="tav:G4V39_09715"/>
<dbReference type="InterPro" id="IPR000640">
    <property type="entry name" value="EFG_V-like"/>
</dbReference>
<dbReference type="Pfam" id="PF22042">
    <property type="entry name" value="EF-G_D2"/>
    <property type="match status" value="1"/>
</dbReference>
<dbReference type="InterPro" id="IPR053905">
    <property type="entry name" value="EF-G-like_DII"/>
</dbReference>
<reference evidence="11 12" key="1">
    <citation type="submission" date="2020-02" db="EMBL/GenBank/DDBJ databases">
        <title>Genome analysis of Thermosulfuriphilus ammonigenes ST65T, an anaerobic thermophilic chemolithoautotrophic bacterium isolated from a deep-sea hydrothermal vent.</title>
        <authorList>
            <person name="Slobodkina G."/>
            <person name="Allioux M."/>
            <person name="Merkel A."/>
            <person name="Alain K."/>
            <person name="Jebbar M."/>
            <person name="Slobodkin A."/>
        </authorList>
    </citation>
    <scope>NUCLEOTIDE SEQUENCE [LARGE SCALE GENOMIC DNA]</scope>
    <source>
        <strain evidence="11 12">ST65</strain>
    </source>
</reference>
<dbReference type="Proteomes" id="UP000502179">
    <property type="component" value="Chromosome"/>
</dbReference>
<dbReference type="CDD" id="cd03713">
    <property type="entry name" value="EFG_mtEFG_C"/>
    <property type="match status" value="1"/>
</dbReference>
<dbReference type="EMBL" id="CP048877">
    <property type="protein sequence ID" value="QIJ72530.1"/>
    <property type="molecule type" value="Genomic_DNA"/>
</dbReference>
<dbReference type="InterPro" id="IPR047872">
    <property type="entry name" value="EFG_IV"/>
</dbReference>
<dbReference type="GO" id="GO:0032790">
    <property type="term" value="P:ribosome disassembly"/>
    <property type="evidence" value="ECO:0007669"/>
    <property type="project" value="TreeGrafter"/>
</dbReference>
<evidence type="ECO:0000256" key="1">
    <source>
        <dbReference type="ARBA" id="ARBA00005870"/>
    </source>
</evidence>
<dbReference type="InterPro" id="IPR035647">
    <property type="entry name" value="EFG_III/V"/>
</dbReference>
<dbReference type="NCBIfam" id="NF009381">
    <property type="entry name" value="PRK12740.1-5"/>
    <property type="match status" value="1"/>
</dbReference>
<dbReference type="Gene3D" id="3.30.70.870">
    <property type="entry name" value="Elongation Factor G (Translational Gtpase), domain 3"/>
    <property type="match status" value="1"/>
</dbReference>
<dbReference type="PROSITE" id="PS51722">
    <property type="entry name" value="G_TR_2"/>
    <property type="match status" value="1"/>
</dbReference>
<protein>
    <recommendedName>
        <fullName evidence="2 8">Elongation factor G</fullName>
    </recommendedName>
</protein>
<dbReference type="Gene3D" id="2.40.30.10">
    <property type="entry name" value="Translation factors"/>
    <property type="match status" value="1"/>
</dbReference>
<dbReference type="InterPro" id="IPR009000">
    <property type="entry name" value="Transl_B-barrel_sf"/>
</dbReference>
<dbReference type="GO" id="GO:0005525">
    <property type="term" value="F:GTP binding"/>
    <property type="evidence" value="ECO:0007669"/>
    <property type="project" value="UniProtKB-UniRule"/>
</dbReference>
<dbReference type="Pfam" id="PF14492">
    <property type="entry name" value="EFG_III"/>
    <property type="match status" value="1"/>
</dbReference>
<dbReference type="FunFam" id="3.30.70.870:FF:000016">
    <property type="entry name" value="Translation elongation factor G"/>
    <property type="match status" value="1"/>
</dbReference>
<evidence type="ECO:0000256" key="9">
    <source>
        <dbReference type="SAM" id="MobiDB-lite"/>
    </source>
</evidence>
<comment type="function">
    <text evidence="7">Catalyzes the GTP-dependent ribosomal translocation step during translation elongation. During this step, the ribosome changes from the pre-translocational (PRE) to the post-translocational (POST) state as the newly formed A-site-bound peptidyl-tRNA and P-site-bound deacylated tRNA move to the P and E sites, respectively. Catalyzes the coordinated movement of the two tRNA molecules, the mRNA and conformational changes in the ribosome.</text>
</comment>
<dbReference type="InterPro" id="IPR041095">
    <property type="entry name" value="EFG_II"/>
</dbReference>
<keyword evidence="4 11" id="KW-0251">Elongation factor</keyword>
<dbReference type="CDD" id="cd16262">
    <property type="entry name" value="EFG_III"/>
    <property type="match status" value="1"/>
</dbReference>